<comment type="catalytic activity">
    <reaction evidence="2 4">
        <text>glutathione + H2O = L-cysteinylglycine + L-glutamate</text>
        <dbReference type="Rhea" id="RHEA:28807"/>
        <dbReference type="ChEBI" id="CHEBI:15377"/>
        <dbReference type="ChEBI" id="CHEBI:29985"/>
        <dbReference type="ChEBI" id="CHEBI:57925"/>
        <dbReference type="ChEBI" id="CHEBI:61694"/>
        <dbReference type="EC" id="3.4.19.13"/>
    </reaction>
</comment>
<dbReference type="EC" id="3.4.19.13" evidence="4"/>
<keyword evidence="4" id="KW-0317">Glutathione biosynthesis</keyword>
<comment type="PTM">
    <text evidence="4">Cleaved by autocatalysis into a large and a small subunit.</text>
</comment>
<dbReference type="InterPro" id="IPR000101">
    <property type="entry name" value="GGT_peptidase"/>
</dbReference>
<keyword evidence="4 5" id="KW-0012">Acyltransferase</keyword>
<keyword evidence="4" id="KW-0865">Zymogen</keyword>
<dbReference type="RefSeq" id="WP_205602102.1">
    <property type="nucleotide sequence ID" value="NZ_JAUFQS010000017.1"/>
</dbReference>
<proteinExistence type="inferred from homology"/>
<organism evidence="5 6">
    <name type="scientific">Cyclobacterium jeungdonense</name>
    <dbReference type="NCBI Taxonomy" id="708087"/>
    <lineage>
        <taxon>Bacteria</taxon>
        <taxon>Pseudomonadati</taxon>
        <taxon>Bacteroidota</taxon>
        <taxon>Cytophagia</taxon>
        <taxon>Cytophagales</taxon>
        <taxon>Cyclobacteriaceae</taxon>
        <taxon>Cyclobacterium</taxon>
    </lineage>
</organism>
<sequence>MKAFFSLLLILTSLHLSQAQDRLSGKSFATRSEVLARNGMAATNHPLATQIAIDILKRGGSAVDAAIAANAFLGFADPGNNGIGGDLFAIVWDEKTQELYGLNASGKSPANLSIDKFKAEVNAGKSRTTGPLSVTTPGAVGGWFALHEKFGQLEFSDLLEPTINYAWEGIPVSSEVSDNFSTVNLGPGNPSFEATYFTSEGRLPRLGELFSNPELANTLEIIAKQGRDGFYKGKVAQTIADHVQAEGGYLSTEDLANNEPEWVDPVSINYRGYDIWEMPPNGQGMAALQMLNILKGFDLASMGYGSAAHIHTFLEAKKSAYADMTTYYGDPNFGTIPLERLLSEEYAAERRKLIDPKRAGTFEEGLTSGDHTIYLTVADGEGNMISLIQSNSALFGSRVVPAGLGFVLQNRGAGFILEEGHINNYAPGKRPFHTIIPAFVTKDNKPFMSFGLMGGDMQTQGHAQIIMNIIDFNMNLQEAGDAPRIYHRDENLRSGGTYLESGFDYEVIRDLMNKGHTLRMGKGIFGGYQAIMLKNGVYYGASESRKDGQAAGY</sequence>
<comment type="catalytic activity">
    <reaction evidence="3 4">
        <text>an N-terminal (5-L-glutamyl)-[peptide] + an alpha-amino acid = 5-L-glutamyl amino acid + an N-terminal L-alpha-aminoacyl-[peptide]</text>
        <dbReference type="Rhea" id="RHEA:23904"/>
        <dbReference type="Rhea" id="RHEA-COMP:9780"/>
        <dbReference type="Rhea" id="RHEA-COMP:9795"/>
        <dbReference type="ChEBI" id="CHEBI:77644"/>
        <dbReference type="ChEBI" id="CHEBI:78597"/>
        <dbReference type="ChEBI" id="CHEBI:78599"/>
        <dbReference type="ChEBI" id="CHEBI:78608"/>
        <dbReference type="EC" id="2.3.2.2"/>
    </reaction>
</comment>
<keyword evidence="4" id="KW-0378">Hydrolase</keyword>
<dbReference type="GO" id="GO:0103068">
    <property type="term" value="F:leukotriene C4 gamma-glutamyl transferase activity"/>
    <property type="evidence" value="ECO:0007669"/>
    <property type="project" value="UniProtKB-EC"/>
</dbReference>
<name>A0ABT8C8I3_9BACT</name>
<dbReference type="Gene3D" id="3.60.20.40">
    <property type="match status" value="1"/>
</dbReference>
<dbReference type="Gene3D" id="1.10.246.130">
    <property type="match status" value="1"/>
</dbReference>
<dbReference type="Proteomes" id="UP001236663">
    <property type="component" value="Unassembled WGS sequence"/>
</dbReference>
<dbReference type="EMBL" id="JAUFQS010000017">
    <property type="protein sequence ID" value="MDN3689059.1"/>
    <property type="molecule type" value="Genomic_DNA"/>
</dbReference>
<evidence type="ECO:0000256" key="4">
    <source>
        <dbReference type="RuleBase" id="RU368036"/>
    </source>
</evidence>
<comment type="subunit">
    <text evidence="4">This enzyme consists of two polypeptide chains, which are synthesized in precursor form from a single polypeptide.</text>
</comment>
<gene>
    <name evidence="5" type="primary">ggt</name>
    <name evidence="5" type="ORF">QWZ15_14565</name>
</gene>
<dbReference type="InterPro" id="IPR043137">
    <property type="entry name" value="GGT_ssub_C"/>
</dbReference>
<dbReference type="PRINTS" id="PR01210">
    <property type="entry name" value="GGTRANSPTASE"/>
</dbReference>
<keyword evidence="4 5" id="KW-0808">Transferase</keyword>
<dbReference type="PANTHER" id="PTHR43881:SF1">
    <property type="entry name" value="GAMMA-GLUTAMYLTRANSPEPTIDASE (AFU_ORTHOLOGUE AFUA_4G13580)"/>
    <property type="match status" value="1"/>
</dbReference>
<protein>
    <recommendedName>
        <fullName evidence="4">Glutathione hydrolase proenzyme</fullName>
        <ecNumber evidence="4">2.3.2.2</ecNumber>
        <ecNumber evidence="4">3.4.19.13</ecNumber>
    </recommendedName>
    <component>
        <recommendedName>
            <fullName evidence="4">Glutathione hydrolase large chain</fullName>
        </recommendedName>
    </component>
    <component>
        <recommendedName>
            <fullName evidence="4">Glutathione hydrolase small chain</fullName>
        </recommendedName>
    </component>
</protein>
<evidence type="ECO:0000256" key="3">
    <source>
        <dbReference type="ARBA" id="ARBA00047417"/>
    </source>
</evidence>
<keyword evidence="6" id="KW-1185">Reference proteome</keyword>
<comment type="similarity">
    <text evidence="4">Belongs to the gamma-glutamyltransferase family.</text>
</comment>
<dbReference type="InterPro" id="IPR052896">
    <property type="entry name" value="GGT-like_enzyme"/>
</dbReference>
<reference evidence="6" key="1">
    <citation type="journal article" date="2019" name="Int. J. Syst. Evol. Microbiol.">
        <title>The Global Catalogue of Microorganisms (GCM) 10K type strain sequencing project: providing services to taxonomists for standard genome sequencing and annotation.</title>
        <authorList>
            <consortium name="The Broad Institute Genomics Platform"/>
            <consortium name="The Broad Institute Genome Sequencing Center for Infectious Disease"/>
            <person name="Wu L."/>
            <person name="Ma J."/>
        </authorList>
    </citation>
    <scope>NUCLEOTIDE SEQUENCE [LARGE SCALE GENOMIC DNA]</scope>
    <source>
        <strain evidence="6">CECT 7706</strain>
    </source>
</reference>
<evidence type="ECO:0000256" key="1">
    <source>
        <dbReference type="ARBA" id="ARBA00001049"/>
    </source>
</evidence>
<dbReference type="NCBIfam" id="TIGR00066">
    <property type="entry name" value="g_glut_trans"/>
    <property type="match status" value="1"/>
</dbReference>
<comment type="pathway">
    <text evidence="4">Sulfur metabolism; glutathione metabolism.</text>
</comment>
<comment type="catalytic activity">
    <reaction evidence="1 4">
        <text>an S-substituted glutathione + H2O = an S-substituted L-cysteinylglycine + L-glutamate</text>
        <dbReference type="Rhea" id="RHEA:59468"/>
        <dbReference type="ChEBI" id="CHEBI:15377"/>
        <dbReference type="ChEBI" id="CHEBI:29985"/>
        <dbReference type="ChEBI" id="CHEBI:90779"/>
        <dbReference type="ChEBI" id="CHEBI:143103"/>
        <dbReference type="EC" id="3.4.19.13"/>
    </reaction>
</comment>
<dbReference type="Pfam" id="PF01019">
    <property type="entry name" value="G_glu_transpept"/>
    <property type="match status" value="1"/>
</dbReference>
<dbReference type="InterPro" id="IPR029055">
    <property type="entry name" value="Ntn_hydrolases_N"/>
</dbReference>
<evidence type="ECO:0000313" key="5">
    <source>
        <dbReference type="EMBL" id="MDN3689059.1"/>
    </source>
</evidence>
<evidence type="ECO:0000313" key="6">
    <source>
        <dbReference type="Proteomes" id="UP001236663"/>
    </source>
</evidence>
<dbReference type="PANTHER" id="PTHR43881">
    <property type="entry name" value="GAMMA-GLUTAMYLTRANSPEPTIDASE (AFU_ORTHOLOGUE AFUA_4G13580)"/>
    <property type="match status" value="1"/>
</dbReference>
<accession>A0ABT8C8I3</accession>
<dbReference type="SUPFAM" id="SSF56235">
    <property type="entry name" value="N-terminal nucleophile aminohydrolases (Ntn hydrolases)"/>
    <property type="match status" value="1"/>
</dbReference>
<dbReference type="EC" id="2.3.2.2" evidence="4"/>
<evidence type="ECO:0000256" key="2">
    <source>
        <dbReference type="ARBA" id="ARBA00001089"/>
    </source>
</evidence>
<comment type="caution">
    <text evidence="5">The sequence shown here is derived from an EMBL/GenBank/DDBJ whole genome shotgun (WGS) entry which is preliminary data.</text>
</comment>
<dbReference type="InterPro" id="IPR043138">
    <property type="entry name" value="GGT_lsub"/>
</dbReference>